<evidence type="ECO:0000313" key="3">
    <source>
        <dbReference type="Proteomes" id="UP000664477"/>
    </source>
</evidence>
<dbReference type="Pfam" id="PF08346">
    <property type="entry name" value="AntA"/>
    <property type="match status" value="1"/>
</dbReference>
<organism evidence="2 3">
    <name type="scientific">Providencia rettgeri</name>
    <dbReference type="NCBI Taxonomy" id="587"/>
    <lineage>
        <taxon>Bacteria</taxon>
        <taxon>Pseudomonadati</taxon>
        <taxon>Pseudomonadota</taxon>
        <taxon>Gammaproteobacteria</taxon>
        <taxon>Enterobacterales</taxon>
        <taxon>Morganellaceae</taxon>
        <taxon>Providencia</taxon>
    </lineage>
</organism>
<reference evidence="2" key="1">
    <citation type="submission" date="2021-03" db="EMBL/GenBank/DDBJ databases">
        <title>Molecular epidemiology and mechanisms of colistin and carbapenem resistance in Enterobacteriaceae from clinical isolates, the environment and porcine samples in Pretoria, South Africa.</title>
        <authorList>
            <person name="Bogoshi D."/>
            <person name="Mbelle N.M."/>
            <person name="Naidoo V."/>
            <person name="Osei Sekyere J."/>
        </authorList>
    </citation>
    <scope>NUCLEOTIDE SEQUENCE</scope>
    <source>
        <strain evidence="2">C052</strain>
    </source>
</reference>
<feature type="domain" description="AntA/AntB antirepressor" evidence="1">
    <location>
        <begin position="4"/>
        <end position="29"/>
    </location>
</feature>
<gene>
    <name evidence="2" type="ORF">J4727_16880</name>
</gene>
<dbReference type="Proteomes" id="UP000664477">
    <property type="component" value="Unassembled WGS sequence"/>
</dbReference>
<accession>A0A939SJK9</accession>
<sequence>MIIVNARDLHVFLGNKDLFANWVKQRIMNLLKT</sequence>
<evidence type="ECO:0000259" key="1">
    <source>
        <dbReference type="Pfam" id="PF08346"/>
    </source>
</evidence>
<dbReference type="AlphaFoldDB" id="A0A939SJK9"/>
<dbReference type="EMBL" id="JAGETQ010000131">
    <property type="protein sequence ID" value="MBO1916524.1"/>
    <property type="molecule type" value="Genomic_DNA"/>
</dbReference>
<protein>
    <submittedName>
        <fullName evidence="2">AntA/AntB antirepressor family protein</fullName>
    </submittedName>
</protein>
<dbReference type="InterPro" id="IPR013557">
    <property type="entry name" value="AntA/B_antirep"/>
</dbReference>
<evidence type="ECO:0000313" key="2">
    <source>
        <dbReference type="EMBL" id="MBO1916524.1"/>
    </source>
</evidence>
<name>A0A939SJK9_PRORE</name>
<proteinExistence type="predicted"/>
<comment type="caution">
    <text evidence="2">The sequence shown here is derived from an EMBL/GenBank/DDBJ whole genome shotgun (WGS) entry which is preliminary data.</text>
</comment>